<organism evidence="5 6">
    <name type="scientific">Emticicia aquatica</name>
    <dbReference type="NCBI Taxonomy" id="1681835"/>
    <lineage>
        <taxon>Bacteria</taxon>
        <taxon>Pseudomonadati</taxon>
        <taxon>Bacteroidota</taxon>
        <taxon>Cytophagia</taxon>
        <taxon>Cytophagales</taxon>
        <taxon>Leadbetterellaceae</taxon>
        <taxon>Emticicia</taxon>
    </lineage>
</organism>
<dbReference type="InterPro" id="IPR050627">
    <property type="entry name" value="Nitroreductase/BluB"/>
</dbReference>
<accession>A0ABM9ASH2</accession>
<keyword evidence="6" id="KW-1185">Reference proteome</keyword>
<reference evidence="5" key="1">
    <citation type="submission" date="2021-12" db="EMBL/GenBank/DDBJ databases">
        <authorList>
            <person name="Rodrigo-Torres L."/>
            <person name="Arahal R. D."/>
            <person name="Lucena T."/>
        </authorList>
    </citation>
    <scope>NUCLEOTIDE SEQUENCE</scope>
    <source>
        <strain evidence="5">CECT 8858</strain>
    </source>
</reference>
<comment type="caution">
    <text evidence="5">The sequence shown here is derived from an EMBL/GenBank/DDBJ whole genome shotgun (WGS) entry which is preliminary data.</text>
</comment>
<dbReference type="Pfam" id="PF00881">
    <property type="entry name" value="Nitroreductase"/>
    <property type="match status" value="1"/>
</dbReference>
<dbReference type="EMBL" id="CAKLPY010000002">
    <property type="protein sequence ID" value="CAH0996894.1"/>
    <property type="molecule type" value="Genomic_DNA"/>
</dbReference>
<keyword evidence="1" id="KW-0285">Flavoprotein</keyword>
<evidence type="ECO:0000256" key="2">
    <source>
        <dbReference type="ARBA" id="ARBA00022643"/>
    </source>
</evidence>
<proteinExistence type="predicted"/>
<dbReference type="CDD" id="cd02144">
    <property type="entry name" value="iodotyrosine_dehalogenase"/>
    <property type="match status" value="1"/>
</dbReference>
<dbReference type="InterPro" id="IPR000415">
    <property type="entry name" value="Nitroreductase-like"/>
</dbReference>
<keyword evidence="3" id="KW-0560">Oxidoreductase</keyword>
<protein>
    <recommendedName>
        <fullName evidence="4">Nitroreductase domain-containing protein</fullName>
    </recommendedName>
</protein>
<dbReference type="InterPro" id="IPR029479">
    <property type="entry name" value="Nitroreductase"/>
</dbReference>
<dbReference type="RefSeq" id="WP_238807442.1">
    <property type="nucleotide sequence ID" value="NZ_CAKLPY010000002.1"/>
</dbReference>
<dbReference type="PANTHER" id="PTHR23026:SF90">
    <property type="entry name" value="IODOTYROSINE DEIODINASE 1"/>
    <property type="match status" value="1"/>
</dbReference>
<dbReference type="PANTHER" id="PTHR23026">
    <property type="entry name" value="NADPH NITROREDUCTASE"/>
    <property type="match status" value="1"/>
</dbReference>
<evidence type="ECO:0000259" key="4">
    <source>
        <dbReference type="Pfam" id="PF00881"/>
    </source>
</evidence>
<dbReference type="SUPFAM" id="SSF55469">
    <property type="entry name" value="FMN-dependent nitroreductase-like"/>
    <property type="match status" value="1"/>
</dbReference>
<dbReference type="Proteomes" id="UP000837932">
    <property type="component" value="Unassembled WGS sequence"/>
</dbReference>
<sequence>MYETYKHIPFHSANTFTEETLIQKSQHYFEHLNQRRSLRFFSEKSFPIEVLENIILAASTAPSGANKQPWTFCVVSSPELKRQIRIAAEEEEHISYDSRMSDEWKEDLRPLATDWQKPFLEVAPYLIIVFKRPYEIEVGGKKHQNYYVNESVGLACGFLLTAVHQLGLVALTHTPSPMDFLTKILNRPSNERPYLLIPVGYPAENATVPDIKRKSKNEVLVWYK</sequence>
<feature type="domain" description="Nitroreductase" evidence="4">
    <location>
        <begin position="33"/>
        <end position="201"/>
    </location>
</feature>
<evidence type="ECO:0000256" key="3">
    <source>
        <dbReference type="ARBA" id="ARBA00023002"/>
    </source>
</evidence>
<gene>
    <name evidence="5" type="ORF">EMA8858_03029</name>
</gene>
<evidence type="ECO:0000256" key="1">
    <source>
        <dbReference type="ARBA" id="ARBA00022630"/>
    </source>
</evidence>
<name>A0ABM9ASH2_9BACT</name>
<dbReference type="Gene3D" id="3.40.109.10">
    <property type="entry name" value="NADH Oxidase"/>
    <property type="match status" value="1"/>
</dbReference>
<keyword evidence="2" id="KW-0288">FMN</keyword>
<evidence type="ECO:0000313" key="5">
    <source>
        <dbReference type="EMBL" id="CAH0996894.1"/>
    </source>
</evidence>
<evidence type="ECO:0000313" key="6">
    <source>
        <dbReference type="Proteomes" id="UP000837932"/>
    </source>
</evidence>